<reference evidence="1" key="3">
    <citation type="submission" date="2025-07" db="EMBL/GenBank/DDBJ databases">
        <authorList>
            <consortium name="NCBI Genome Project"/>
        </authorList>
    </citation>
    <scope>NUCLEOTIDE SEQUENCE</scope>
    <source>
        <strain evidence="1">CBS432</strain>
    </source>
</reference>
<accession>A0A8B8V066</accession>
<proteinExistence type="predicted"/>
<gene>
    <name evidence="1" type="primary">SSP2</name>
    <name evidence="1" type="ORF">SPAR_O03590</name>
</gene>
<dbReference type="AlphaFoldDB" id="A0A8B8V066"/>
<reference evidence="1" key="2">
    <citation type="submission" date="2020-01" db="EMBL/GenBank/DDBJ databases">
        <title>Population-level Yeast Reference Genomes.</title>
        <authorList>
            <person name="Yue J.-X."/>
        </authorList>
    </citation>
    <scope>NUCLEOTIDE SEQUENCE</scope>
    <source>
        <strain evidence="1">CBS432</strain>
    </source>
</reference>
<dbReference type="VEuPathDB" id="FungiDB:SPAR_O03590"/>
<evidence type="ECO:0000313" key="1">
    <source>
        <dbReference type="RefSeq" id="XP_033769363.1"/>
    </source>
</evidence>
<sequence>MHKNYYSNTDVYTKHKDSEGLRKKALISRRSSFFSFFNDSSGSNGNELIGFRRFAKAYLFGGEAGSCGTDSYTPVRANVNKRRPKKEDRNVQQLWKRQHHSQGCFFSIDGDSNKETEAPVNKFYENGEYINQDLVVKGKIYPEETGVADKKIAGCQNPGFLKTRSISINDIPRGTGISSVLSQVRGGSLERIVVYRYDTPERSLHKVDLFFLNYDGAQSFMRYAKTNIFKVNGVQLKPEWIFLESTYENVMKEQSVNRIVEGEKLISRCLIVKKSSTKTTLNKSNLDKGQTLENIDIRELEKDFQNFGEVLEITPIVSRKLCISIFFYDISSAMRAMEEYEQKGSYLNNKYFKTWTIWYGKDITDQPCIDL</sequence>
<protein>
    <submittedName>
        <fullName evidence="1">Ssp2p</fullName>
    </submittedName>
</protein>
<dbReference type="InterPro" id="IPR012677">
    <property type="entry name" value="Nucleotide-bd_a/b_plait_sf"/>
</dbReference>
<reference evidence="1" key="4">
    <citation type="submission" date="2025-08" db="UniProtKB">
        <authorList>
            <consortium name="RefSeq"/>
        </authorList>
    </citation>
    <scope>IDENTIFICATION</scope>
    <source>
        <strain evidence="1">CBS432</strain>
    </source>
</reference>
<dbReference type="OrthoDB" id="4073963at2759"/>
<organism evidence="1">
    <name type="scientific">Saccharomyces paradoxus</name>
    <name type="common">Yeast</name>
    <name type="synonym">Saccharomyces douglasii</name>
    <dbReference type="NCBI Taxonomy" id="27291"/>
    <lineage>
        <taxon>Eukaryota</taxon>
        <taxon>Fungi</taxon>
        <taxon>Dikarya</taxon>
        <taxon>Ascomycota</taxon>
        <taxon>Saccharomycotina</taxon>
        <taxon>Saccharomycetes</taxon>
        <taxon>Saccharomycetales</taxon>
        <taxon>Saccharomycetaceae</taxon>
        <taxon>Saccharomyces</taxon>
    </lineage>
</organism>
<reference evidence="1" key="1">
    <citation type="journal article" date="2017" name="Nat. Genet.">
        <title>Contrasting evolutionary genome dynamics between domesticated and wild yeasts.</title>
        <authorList>
            <person name="Yue J.X."/>
            <person name="Li J."/>
            <person name="Aigrain L."/>
            <person name="Hallin J."/>
            <person name="Persson K."/>
            <person name="Oliver K."/>
            <person name="Bergstrom A."/>
            <person name="Coupland P."/>
            <person name="Warringer J."/>
            <person name="Lagomarsino M.C."/>
            <person name="Fischer G."/>
            <person name="Durbin R."/>
            <person name="Liti G."/>
        </authorList>
    </citation>
    <scope>NUCLEOTIDE SEQUENCE</scope>
    <source>
        <strain evidence="1">CBS432</strain>
    </source>
</reference>
<dbReference type="Gene3D" id="3.30.70.330">
    <property type="match status" value="1"/>
</dbReference>
<name>A0A8B8V066_SACPA</name>
<dbReference type="CDD" id="cd12419">
    <property type="entry name" value="RRM_Ssp2_like"/>
    <property type="match status" value="1"/>
</dbReference>
<dbReference type="GeneID" id="54633788"/>
<dbReference type="RefSeq" id="XP_033769363.1">
    <property type="nucleotide sequence ID" value="XM_033913472.1"/>
</dbReference>
<dbReference type="SUPFAM" id="SSF54928">
    <property type="entry name" value="RNA-binding domain, RBD"/>
    <property type="match status" value="1"/>
</dbReference>
<dbReference type="GO" id="GO:0003676">
    <property type="term" value="F:nucleic acid binding"/>
    <property type="evidence" value="ECO:0007669"/>
    <property type="project" value="InterPro"/>
</dbReference>
<dbReference type="KEGG" id="spao:SPAR_O03590"/>
<dbReference type="InterPro" id="IPR035979">
    <property type="entry name" value="RBD_domain_sf"/>
</dbReference>